<dbReference type="PROSITE" id="PS50110">
    <property type="entry name" value="RESPONSE_REGULATORY"/>
    <property type="match status" value="1"/>
</dbReference>
<evidence type="ECO:0000313" key="4">
    <source>
        <dbReference type="EMBL" id="MFD2162769.1"/>
    </source>
</evidence>
<evidence type="ECO:0000256" key="2">
    <source>
        <dbReference type="PROSITE-ProRule" id="PRU00169"/>
    </source>
</evidence>
<organism evidence="4 5">
    <name type="scientific">Paradesertivirga mongoliensis</name>
    <dbReference type="NCBI Taxonomy" id="2100740"/>
    <lineage>
        <taxon>Bacteria</taxon>
        <taxon>Pseudomonadati</taxon>
        <taxon>Bacteroidota</taxon>
        <taxon>Sphingobacteriia</taxon>
        <taxon>Sphingobacteriales</taxon>
        <taxon>Sphingobacteriaceae</taxon>
        <taxon>Paradesertivirga</taxon>
    </lineage>
</organism>
<comment type="caution">
    <text evidence="4">The sequence shown here is derived from an EMBL/GenBank/DDBJ whole genome shotgun (WGS) entry which is preliminary data.</text>
</comment>
<dbReference type="EMBL" id="JBHUHZ010000001">
    <property type="protein sequence ID" value="MFD2162769.1"/>
    <property type="molecule type" value="Genomic_DNA"/>
</dbReference>
<dbReference type="InterPro" id="IPR001789">
    <property type="entry name" value="Sig_transdc_resp-reg_receiver"/>
</dbReference>
<evidence type="ECO:0000313" key="5">
    <source>
        <dbReference type="Proteomes" id="UP001597387"/>
    </source>
</evidence>
<sequence length="122" mass="13643">MSKSILIVEDDENVRATMELLLSHAGFKVILSSTGKDIYQIIGQQKPDLILLDVFLGDLDGRDICRELKSNPDTSDIPVIIVSSVYNIYNTILEEKANDVIPKPFTEDILLSRVQRHMPAAC</sequence>
<dbReference type="Pfam" id="PF00072">
    <property type="entry name" value="Response_reg"/>
    <property type="match status" value="1"/>
</dbReference>
<feature type="domain" description="Response regulatory" evidence="3">
    <location>
        <begin position="4"/>
        <end position="118"/>
    </location>
</feature>
<dbReference type="SMART" id="SM00448">
    <property type="entry name" value="REC"/>
    <property type="match status" value="1"/>
</dbReference>
<dbReference type="Gene3D" id="3.40.50.2300">
    <property type="match status" value="1"/>
</dbReference>
<dbReference type="PANTHER" id="PTHR44591">
    <property type="entry name" value="STRESS RESPONSE REGULATOR PROTEIN 1"/>
    <property type="match status" value="1"/>
</dbReference>
<evidence type="ECO:0000259" key="3">
    <source>
        <dbReference type="PROSITE" id="PS50110"/>
    </source>
</evidence>
<dbReference type="SUPFAM" id="SSF52172">
    <property type="entry name" value="CheY-like"/>
    <property type="match status" value="1"/>
</dbReference>
<evidence type="ECO:0000256" key="1">
    <source>
        <dbReference type="ARBA" id="ARBA00022553"/>
    </source>
</evidence>
<dbReference type="Proteomes" id="UP001597387">
    <property type="component" value="Unassembled WGS sequence"/>
</dbReference>
<name>A0ABW4ZL25_9SPHI</name>
<dbReference type="PANTHER" id="PTHR44591:SF23">
    <property type="entry name" value="CHEY SUBFAMILY"/>
    <property type="match status" value="1"/>
</dbReference>
<reference evidence="5" key="1">
    <citation type="journal article" date="2019" name="Int. J. Syst. Evol. Microbiol.">
        <title>The Global Catalogue of Microorganisms (GCM) 10K type strain sequencing project: providing services to taxonomists for standard genome sequencing and annotation.</title>
        <authorList>
            <consortium name="The Broad Institute Genomics Platform"/>
            <consortium name="The Broad Institute Genome Sequencing Center for Infectious Disease"/>
            <person name="Wu L."/>
            <person name="Ma J."/>
        </authorList>
    </citation>
    <scope>NUCLEOTIDE SEQUENCE [LARGE SCALE GENOMIC DNA]</scope>
    <source>
        <strain evidence="5">KCTC 42217</strain>
    </source>
</reference>
<accession>A0ABW4ZL25</accession>
<gene>
    <name evidence="4" type="ORF">ACFSJU_10230</name>
</gene>
<protein>
    <submittedName>
        <fullName evidence="4">PleD family two-component system response regulator</fullName>
    </submittedName>
</protein>
<keyword evidence="1 2" id="KW-0597">Phosphoprotein</keyword>
<dbReference type="RefSeq" id="WP_255902941.1">
    <property type="nucleotide sequence ID" value="NZ_JAFMZO010000003.1"/>
</dbReference>
<feature type="modified residue" description="4-aspartylphosphate" evidence="2">
    <location>
        <position position="53"/>
    </location>
</feature>
<dbReference type="InterPro" id="IPR011006">
    <property type="entry name" value="CheY-like_superfamily"/>
</dbReference>
<keyword evidence="5" id="KW-1185">Reference proteome</keyword>
<dbReference type="InterPro" id="IPR050595">
    <property type="entry name" value="Bact_response_regulator"/>
</dbReference>
<proteinExistence type="predicted"/>